<reference evidence="11" key="1">
    <citation type="submission" date="2023-03" db="EMBL/GenBank/DDBJ databases">
        <title>Electrophorus voltai genome.</title>
        <authorList>
            <person name="Bian C."/>
        </authorList>
    </citation>
    <scope>NUCLEOTIDE SEQUENCE</scope>
    <source>
        <strain evidence="11">CB-2022</strain>
        <tissue evidence="11">Muscle</tissue>
    </source>
</reference>
<feature type="coiled-coil region" evidence="10">
    <location>
        <begin position="137"/>
        <end position="196"/>
    </location>
</feature>
<evidence type="ECO:0000313" key="11">
    <source>
        <dbReference type="EMBL" id="KAK1803612.1"/>
    </source>
</evidence>
<dbReference type="Proteomes" id="UP001239994">
    <property type="component" value="Unassembled WGS sequence"/>
</dbReference>
<evidence type="ECO:0000256" key="10">
    <source>
        <dbReference type="SAM" id="Coils"/>
    </source>
</evidence>
<proteinExistence type="inferred from homology"/>
<keyword evidence="8" id="KW-0206">Cytoskeleton</keyword>
<evidence type="ECO:0000256" key="2">
    <source>
        <dbReference type="ARBA" id="ARBA00005479"/>
    </source>
</evidence>
<evidence type="ECO:0000256" key="4">
    <source>
        <dbReference type="ARBA" id="ARBA00022618"/>
    </source>
</evidence>
<sequence>QALKFRQSFTVLKHVRKEQEGKFAVSSVVNRWLATVFGERATPEFEVNTRTIALLEQLAEVSELRCEEASLVAEDHARKAAEYGGESAHLQEVLFQGVGLQPGSDSKLTSDLLSVLEGTAETLKVKDTSLGSLVPAINQLTNDLAEAEKTDRRLGRELSAVRRKMADMMILQKKLQEDLKETIQAQQVEAATAEERLLNMDFMKNKSKDLIYRNKMAQDKLASRQMQDSLTHEAILQLSEKITALKQEMLPLVKKLEPYSDLSPSPALARVKIEEAKRELVHLDAELEGKVDFK</sequence>
<dbReference type="PANTHER" id="PTHR31570">
    <property type="entry name" value="HAUS AUGMIN-LIKE COMPLEX SUBUNIT 1"/>
    <property type="match status" value="1"/>
</dbReference>
<evidence type="ECO:0000313" key="12">
    <source>
        <dbReference type="Proteomes" id="UP001239994"/>
    </source>
</evidence>
<evidence type="ECO:0000256" key="5">
    <source>
        <dbReference type="ARBA" id="ARBA00022701"/>
    </source>
</evidence>
<evidence type="ECO:0000256" key="7">
    <source>
        <dbReference type="ARBA" id="ARBA00023054"/>
    </source>
</evidence>
<dbReference type="GO" id="GO:0005874">
    <property type="term" value="C:microtubule"/>
    <property type="evidence" value="ECO:0007669"/>
    <property type="project" value="UniProtKB-KW"/>
</dbReference>
<accession>A0AAD9E668</accession>
<evidence type="ECO:0000256" key="8">
    <source>
        <dbReference type="ARBA" id="ARBA00023212"/>
    </source>
</evidence>
<comment type="subcellular location">
    <subcellularLocation>
        <location evidence="1">Cytoplasm</location>
        <location evidence="1">Cytoskeleton</location>
        <location evidence="1">Spindle</location>
    </subcellularLocation>
</comment>
<comment type="caution">
    <text evidence="11">The sequence shown here is derived from an EMBL/GenBank/DDBJ whole genome shotgun (WGS) entry which is preliminary data.</text>
</comment>
<evidence type="ECO:0000256" key="6">
    <source>
        <dbReference type="ARBA" id="ARBA00022776"/>
    </source>
</evidence>
<evidence type="ECO:0000256" key="9">
    <source>
        <dbReference type="ARBA" id="ARBA00023306"/>
    </source>
</evidence>
<comment type="similarity">
    <text evidence="2">Belongs to the HAUS1 family.</text>
</comment>
<evidence type="ECO:0000256" key="1">
    <source>
        <dbReference type="ARBA" id="ARBA00004186"/>
    </source>
</evidence>
<keyword evidence="4" id="KW-0132">Cell division</keyword>
<gene>
    <name evidence="11" type="ORF">P4O66_021033</name>
</gene>
<keyword evidence="5" id="KW-0493">Microtubule</keyword>
<dbReference type="GO" id="GO:0005819">
    <property type="term" value="C:spindle"/>
    <property type="evidence" value="ECO:0007669"/>
    <property type="project" value="UniProtKB-SubCell"/>
</dbReference>
<evidence type="ECO:0000256" key="3">
    <source>
        <dbReference type="ARBA" id="ARBA00022490"/>
    </source>
</evidence>
<organism evidence="11 12">
    <name type="scientific">Electrophorus voltai</name>
    <dbReference type="NCBI Taxonomy" id="2609070"/>
    <lineage>
        <taxon>Eukaryota</taxon>
        <taxon>Metazoa</taxon>
        <taxon>Chordata</taxon>
        <taxon>Craniata</taxon>
        <taxon>Vertebrata</taxon>
        <taxon>Euteleostomi</taxon>
        <taxon>Actinopterygii</taxon>
        <taxon>Neopterygii</taxon>
        <taxon>Teleostei</taxon>
        <taxon>Ostariophysi</taxon>
        <taxon>Gymnotiformes</taxon>
        <taxon>Gymnotoidei</taxon>
        <taxon>Gymnotidae</taxon>
        <taxon>Electrophorus</taxon>
    </lineage>
</organism>
<dbReference type="GO" id="GO:0005829">
    <property type="term" value="C:cytosol"/>
    <property type="evidence" value="ECO:0007669"/>
    <property type="project" value="TreeGrafter"/>
</dbReference>
<dbReference type="GO" id="GO:0007098">
    <property type="term" value="P:centrosome cycle"/>
    <property type="evidence" value="ECO:0007669"/>
    <property type="project" value="TreeGrafter"/>
</dbReference>
<keyword evidence="12" id="KW-1185">Reference proteome</keyword>
<evidence type="ECO:0008006" key="13">
    <source>
        <dbReference type="Google" id="ProtNLM"/>
    </source>
</evidence>
<keyword evidence="6" id="KW-0498">Mitosis</keyword>
<dbReference type="InterPro" id="IPR026243">
    <property type="entry name" value="HAUS1"/>
</dbReference>
<keyword evidence="9" id="KW-0131">Cell cycle</keyword>
<dbReference type="Pfam" id="PF25762">
    <property type="entry name" value="HAUS1"/>
    <property type="match status" value="1"/>
</dbReference>
<feature type="non-terminal residue" evidence="11">
    <location>
        <position position="1"/>
    </location>
</feature>
<dbReference type="PANTHER" id="PTHR31570:SF1">
    <property type="entry name" value="HAUS AUGMIN-LIKE COMPLEX SUBUNIT 1"/>
    <property type="match status" value="1"/>
</dbReference>
<name>A0AAD9E668_9TELE</name>
<dbReference type="GO" id="GO:0051301">
    <property type="term" value="P:cell division"/>
    <property type="evidence" value="ECO:0007669"/>
    <property type="project" value="UniProtKB-KW"/>
</dbReference>
<dbReference type="GO" id="GO:0051225">
    <property type="term" value="P:spindle assembly"/>
    <property type="evidence" value="ECO:0007669"/>
    <property type="project" value="InterPro"/>
</dbReference>
<dbReference type="AlphaFoldDB" id="A0AAD9E668"/>
<protein>
    <recommendedName>
        <fullName evidence="13">HAUS augmin-like complex subunit 1</fullName>
    </recommendedName>
</protein>
<dbReference type="GO" id="GO:0070652">
    <property type="term" value="C:HAUS complex"/>
    <property type="evidence" value="ECO:0007669"/>
    <property type="project" value="InterPro"/>
</dbReference>
<dbReference type="EMBL" id="JAROKS010000005">
    <property type="protein sequence ID" value="KAK1803612.1"/>
    <property type="molecule type" value="Genomic_DNA"/>
</dbReference>
<keyword evidence="3" id="KW-0963">Cytoplasm</keyword>
<dbReference type="PRINTS" id="PR02087">
    <property type="entry name" value="HAUSAUGMINL1"/>
</dbReference>
<keyword evidence="7 10" id="KW-0175">Coiled coil</keyword>